<dbReference type="InterPro" id="IPR027558">
    <property type="entry name" value="Pre_pil_HX9DG_C"/>
</dbReference>
<reference evidence="3 4" key="1">
    <citation type="journal article" date="2018" name="Nat. Biotechnol.">
        <title>A standardized bacterial taxonomy based on genome phylogeny substantially revises the tree of life.</title>
        <authorList>
            <person name="Parks D.H."/>
            <person name="Chuvochina M."/>
            <person name="Waite D.W."/>
            <person name="Rinke C."/>
            <person name="Skarshewski A."/>
            <person name="Chaumeil P.A."/>
            <person name="Hugenholtz P."/>
        </authorList>
    </citation>
    <scope>NUCLEOTIDE SEQUENCE [LARGE SCALE GENOMIC DNA]</scope>
    <source>
        <strain evidence="3">UBA9375</strain>
    </source>
</reference>
<dbReference type="InterPro" id="IPR011453">
    <property type="entry name" value="DUF1559"/>
</dbReference>
<gene>
    <name evidence="3" type="ORF">DIT97_09670</name>
</gene>
<name>A0A3D3R3Y5_9PLAN</name>
<dbReference type="AlphaFoldDB" id="A0A3D3R3Y5"/>
<dbReference type="EMBL" id="DQAY01000056">
    <property type="protein sequence ID" value="HCO23296.1"/>
    <property type="molecule type" value="Genomic_DNA"/>
</dbReference>
<comment type="caution">
    <text evidence="3">The sequence shown here is derived from an EMBL/GenBank/DDBJ whole genome shotgun (WGS) entry which is preliminary data.</text>
</comment>
<evidence type="ECO:0000259" key="2">
    <source>
        <dbReference type="Pfam" id="PF07596"/>
    </source>
</evidence>
<evidence type="ECO:0000313" key="4">
    <source>
        <dbReference type="Proteomes" id="UP000263642"/>
    </source>
</evidence>
<organism evidence="3 4">
    <name type="scientific">Gimesia maris</name>
    <dbReference type="NCBI Taxonomy" id="122"/>
    <lineage>
        <taxon>Bacteria</taxon>
        <taxon>Pseudomonadati</taxon>
        <taxon>Planctomycetota</taxon>
        <taxon>Planctomycetia</taxon>
        <taxon>Planctomycetales</taxon>
        <taxon>Planctomycetaceae</taxon>
        <taxon>Gimesia</taxon>
    </lineage>
</organism>
<dbReference type="PROSITE" id="PS00409">
    <property type="entry name" value="PROKAR_NTER_METHYL"/>
    <property type="match status" value="1"/>
</dbReference>
<accession>A0A3D3R3Y5</accession>
<dbReference type="PANTHER" id="PTHR30093">
    <property type="entry name" value="GENERAL SECRETION PATHWAY PROTEIN G"/>
    <property type="match status" value="1"/>
</dbReference>
<protein>
    <submittedName>
        <fullName evidence="3">Prepilin-type cleavage/methylation domain-containing protein</fullName>
    </submittedName>
</protein>
<proteinExistence type="predicted"/>
<dbReference type="PANTHER" id="PTHR30093:SF2">
    <property type="entry name" value="TYPE II SECRETION SYSTEM PROTEIN H"/>
    <property type="match status" value="1"/>
</dbReference>
<dbReference type="SUPFAM" id="SSF54523">
    <property type="entry name" value="Pili subunits"/>
    <property type="match status" value="1"/>
</dbReference>
<dbReference type="NCBIfam" id="TIGR04294">
    <property type="entry name" value="pre_pil_HX9DG"/>
    <property type="match status" value="1"/>
</dbReference>
<dbReference type="NCBIfam" id="TIGR02532">
    <property type="entry name" value="IV_pilin_GFxxxE"/>
    <property type="match status" value="1"/>
</dbReference>
<dbReference type="Pfam" id="PF07963">
    <property type="entry name" value="N_methyl"/>
    <property type="match status" value="1"/>
</dbReference>
<evidence type="ECO:0000313" key="3">
    <source>
        <dbReference type="EMBL" id="HCO23296.1"/>
    </source>
</evidence>
<feature type="domain" description="DUF1559" evidence="2">
    <location>
        <begin position="41"/>
        <end position="290"/>
    </location>
</feature>
<dbReference type="Gene3D" id="3.30.700.10">
    <property type="entry name" value="Glycoprotein, Type 4 Pilin"/>
    <property type="match status" value="1"/>
</dbReference>
<sequence length="308" mass="33946">MKKETPRYYQSLQRRGFTLIELLVVIAIIAILIALLLPAVQQAREAARRTTCKNNLMQIGLALQNYEMAFEVLPAGVYNQTGPVKNEPKGYDMGWLGGLMPFVDQAIVYRHIDFKQSVYTEANYEVRKRPISFLSCPSDPKGPILEVPIDNNLPLFQTNYAACYNADEAPIDVNNSGVMFLNSSITYDQITDGSSNTIFIGEHLYDDTNLGWLSGTRASLRNTGSINRDLPGYGGGWGGSYYPTSEEEEEEKDPIDPLLNVGGFGSYHVGGANIGLGDGSVRFISENIDPGLLEQLGNRGDGKLMDPF</sequence>
<keyword evidence="1" id="KW-0812">Transmembrane</keyword>
<dbReference type="InterPro" id="IPR012902">
    <property type="entry name" value="N_methyl_site"/>
</dbReference>
<dbReference type="Pfam" id="PF07596">
    <property type="entry name" value="SBP_bac_10"/>
    <property type="match status" value="1"/>
</dbReference>
<dbReference type="InterPro" id="IPR045584">
    <property type="entry name" value="Pilin-like"/>
</dbReference>
<keyword evidence="1" id="KW-1133">Transmembrane helix</keyword>
<keyword evidence="1" id="KW-0472">Membrane</keyword>
<dbReference type="Proteomes" id="UP000263642">
    <property type="component" value="Unassembled WGS sequence"/>
</dbReference>
<evidence type="ECO:0000256" key="1">
    <source>
        <dbReference type="SAM" id="Phobius"/>
    </source>
</evidence>
<feature type="transmembrane region" description="Helical" evidence="1">
    <location>
        <begin position="20"/>
        <end position="40"/>
    </location>
</feature>